<feature type="compositionally biased region" description="Polar residues" evidence="1">
    <location>
        <begin position="25"/>
        <end position="45"/>
    </location>
</feature>
<sequence length="273" mass="30199">ANATNNNNNNNNNNQPLPRRALSIANGTSPHQSPLSSRASGVVSTRKSDKNGGVGSGKRSDTSTGGRSPIKLKFTYPIMDGYIYRLKGIFFFFYYIKKGGTRGELRFRFQLTNAEKFEKVAFIDVFDCEAEQNLQSNIEVSNILRGNFKLVVDQKMQLSNKRLCLRVHCAAKQAANASQKPQPIVFETKKFHVEFTGAQGSNALVKSSKSPNATKVDTKTKVKTDATKKVPKDPNRKIGASSQSKKNKASNKTSAKNIQEHNPKEEKKDTQPS</sequence>
<name>X6L756_RETFI</name>
<dbReference type="EMBL" id="ASPP01049444">
    <property type="protein sequence ID" value="ETN97522.1"/>
    <property type="molecule type" value="Genomic_DNA"/>
</dbReference>
<evidence type="ECO:0000313" key="2">
    <source>
        <dbReference type="EMBL" id="ETN97522.1"/>
    </source>
</evidence>
<feature type="compositionally biased region" description="Low complexity" evidence="1">
    <location>
        <begin position="1"/>
        <end position="14"/>
    </location>
</feature>
<feature type="compositionally biased region" description="Basic and acidic residues" evidence="1">
    <location>
        <begin position="216"/>
        <end position="236"/>
    </location>
</feature>
<comment type="caution">
    <text evidence="2">The sequence shown here is derived from an EMBL/GenBank/DDBJ whole genome shotgun (WGS) entry which is preliminary data.</text>
</comment>
<evidence type="ECO:0000313" key="3">
    <source>
        <dbReference type="Proteomes" id="UP000023152"/>
    </source>
</evidence>
<feature type="compositionally biased region" description="Polar residues" evidence="1">
    <location>
        <begin position="203"/>
        <end position="212"/>
    </location>
</feature>
<accession>X6L756</accession>
<organism evidence="2 3">
    <name type="scientific">Reticulomyxa filosa</name>
    <dbReference type="NCBI Taxonomy" id="46433"/>
    <lineage>
        <taxon>Eukaryota</taxon>
        <taxon>Sar</taxon>
        <taxon>Rhizaria</taxon>
        <taxon>Retaria</taxon>
        <taxon>Foraminifera</taxon>
        <taxon>Monothalamids</taxon>
        <taxon>Reticulomyxidae</taxon>
        <taxon>Reticulomyxa</taxon>
    </lineage>
</organism>
<feature type="compositionally biased region" description="Basic and acidic residues" evidence="1">
    <location>
        <begin position="258"/>
        <end position="273"/>
    </location>
</feature>
<protein>
    <submittedName>
        <fullName evidence="2">C2H2-type zinc finger-containing protein</fullName>
    </submittedName>
</protein>
<feature type="region of interest" description="Disordered" evidence="1">
    <location>
        <begin position="203"/>
        <end position="273"/>
    </location>
</feature>
<proteinExistence type="predicted"/>
<feature type="region of interest" description="Disordered" evidence="1">
    <location>
        <begin position="1"/>
        <end position="66"/>
    </location>
</feature>
<feature type="compositionally biased region" description="Low complexity" evidence="1">
    <location>
        <begin position="240"/>
        <end position="257"/>
    </location>
</feature>
<dbReference type="Proteomes" id="UP000023152">
    <property type="component" value="Unassembled WGS sequence"/>
</dbReference>
<keyword evidence="3" id="KW-1185">Reference proteome</keyword>
<dbReference type="AlphaFoldDB" id="X6L756"/>
<evidence type="ECO:0000256" key="1">
    <source>
        <dbReference type="SAM" id="MobiDB-lite"/>
    </source>
</evidence>
<feature type="non-terminal residue" evidence="2">
    <location>
        <position position="1"/>
    </location>
</feature>
<gene>
    <name evidence="2" type="ORF">RFI_40007</name>
</gene>
<reference evidence="2 3" key="1">
    <citation type="journal article" date="2013" name="Curr. Biol.">
        <title>The Genome of the Foraminiferan Reticulomyxa filosa.</title>
        <authorList>
            <person name="Glockner G."/>
            <person name="Hulsmann N."/>
            <person name="Schleicher M."/>
            <person name="Noegel A.A."/>
            <person name="Eichinger L."/>
            <person name="Gallinger C."/>
            <person name="Pawlowski J."/>
            <person name="Sierra R."/>
            <person name="Euteneuer U."/>
            <person name="Pillet L."/>
            <person name="Moustafa A."/>
            <person name="Platzer M."/>
            <person name="Groth M."/>
            <person name="Szafranski K."/>
            <person name="Schliwa M."/>
        </authorList>
    </citation>
    <scope>NUCLEOTIDE SEQUENCE [LARGE SCALE GENOMIC DNA]</scope>
</reference>